<evidence type="ECO:0000313" key="2">
    <source>
        <dbReference type="RefSeq" id="XP_026680002.1"/>
    </source>
</evidence>
<proteinExistence type="predicted"/>
<dbReference type="RefSeq" id="XP_026680002.1">
    <property type="nucleotide sequence ID" value="XM_026824201.1"/>
</dbReference>
<name>A0A3Q0IUQ9_DIACI</name>
<protein>
    <submittedName>
        <fullName evidence="2">Uncharacterized protein LOC103510097</fullName>
    </submittedName>
</protein>
<sequence length="108" mass="12411">MDAKHVSNTDEELIYVGGLPTETNYDDIVIIFPDVPSIKVMKLWLTDLNLVSALFLVHKNDVPLILTYDKKKKFINIPPLVVIPISTFKHQFHLQQHPKNPVRTPPRT</sequence>
<organism evidence="1 2">
    <name type="scientific">Diaphorina citri</name>
    <name type="common">Asian citrus psyllid</name>
    <dbReference type="NCBI Taxonomy" id="121845"/>
    <lineage>
        <taxon>Eukaryota</taxon>
        <taxon>Metazoa</taxon>
        <taxon>Ecdysozoa</taxon>
        <taxon>Arthropoda</taxon>
        <taxon>Hexapoda</taxon>
        <taxon>Insecta</taxon>
        <taxon>Pterygota</taxon>
        <taxon>Neoptera</taxon>
        <taxon>Paraneoptera</taxon>
        <taxon>Hemiptera</taxon>
        <taxon>Sternorrhyncha</taxon>
        <taxon>Psylloidea</taxon>
        <taxon>Psyllidae</taxon>
        <taxon>Diaphorininae</taxon>
        <taxon>Diaphorina</taxon>
    </lineage>
</organism>
<evidence type="ECO:0000313" key="1">
    <source>
        <dbReference type="Proteomes" id="UP000079169"/>
    </source>
</evidence>
<gene>
    <name evidence="2" type="primary">LOC103510097</name>
</gene>
<dbReference type="PaxDb" id="121845-A0A3Q0IUQ9"/>
<dbReference type="AlphaFoldDB" id="A0A3Q0IUQ9"/>
<reference evidence="2" key="1">
    <citation type="submission" date="2025-08" db="UniProtKB">
        <authorList>
            <consortium name="RefSeq"/>
        </authorList>
    </citation>
    <scope>IDENTIFICATION</scope>
</reference>
<dbReference type="Proteomes" id="UP000079169">
    <property type="component" value="Unplaced"/>
</dbReference>
<accession>A0A3Q0IUQ9</accession>
<keyword evidence="1" id="KW-1185">Reference proteome</keyword>
<dbReference type="KEGG" id="dci:103510097"/>
<dbReference type="GeneID" id="103510097"/>